<keyword evidence="3" id="KW-0560">Oxidoreductase</keyword>
<dbReference type="Gene3D" id="3.20.20.30">
    <property type="entry name" value="Luciferase-like domain"/>
    <property type="match status" value="1"/>
</dbReference>
<dbReference type="CDD" id="cd01094">
    <property type="entry name" value="Alkanesulfonate_monoxygenase"/>
    <property type="match status" value="1"/>
</dbReference>
<gene>
    <name evidence="6" type="primary">ssuD_2</name>
    <name evidence="6" type="ORF">ADA01nite_41920</name>
</gene>
<evidence type="ECO:0000256" key="1">
    <source>
        <dbReference type="ARBA" id="ARBA00022630"/>
    </source>
</evidence>
<organism evidence="6 7">
    <name type="scientific">Aneurinibacillus danicus</name>
    <dbReference type="NCBI Taxonomy" id="267746"/>
    <lineage>
        <taxon>Bacteria</taxon>
        <taxon>Bacillati</taxon>
        <taxon>Bacillota</taxon>
        <taxon>Bacilli</taxon>
        <taxon>Bacillales</taxon>
        <taxon>Paenibacillaceae</taxon>
        <taxon>Aneurinibacillus group</taxon>
        <taxon>Aneurinibacillus</taxon>
    </lineage>
</organism>
<evidence type="ECO:0000259" key="5">
    <source>
        <dbReference type="Pfam" id="PF00296"/>
    </source>
</evidence>
<dbReference type="SUPFAM" id="SSF51679">
    <property type="entry name" value="Bacterial luciferase-like"/>
    <property type="match status" value="1"/>
</dbReference>
<keyword evidence="7" id="KW-1185">Reference proteome</keyword>
<protein>
    <submittedName>
        <fullName evidence="6">Alkanesulfonate monooxygenase</fullName>
    </submittedName>
</protein>
<dbReference type="PANTHER" id="PTHR42847">
    <property type="entry name" value="ALKANESULFONATE MONOOXYGENASE"/>
    <property type="match status" value="1"/>
</dbReference>
<evidence type="ECO:0000256" key="4">
    <source>
        <dbReference type="ARBA" id="ARBA00023033"/>
    </source>
</evidence>
<evidence type="ECO:0000313" key="6">
    <source>
        <dbReference type="EMBL" id="GEN36732.1"/>
    </source>
</evidence>
<dbReference type="RefSeq" id="WP_146812361.1">
    <property type="nucleotide sequence ID" value="NZ_BJXX01000222.1"/>
</dbReference>
<dbReference type="GO" id="GO:0046306">
    <property type="term" value="P:alkanesulfonate catabolic process"/>
    <property type="evidence" value="ECO:0007669"/>
    <property type="project" value="TreeGrafter"/>
</dbReference>
<dbReference type="EMBL" id="BJXX01000222">
    <property type="protein sequence ID" value="GEN36732.1"/>
    <property type="molecule type" value="Genomic_DNA"/>
</dbReference>
<keyword evidence="1" id="KW-0285">Flavoprotein</keyword>
<feature type="domain" description="Luciferase-like" evidence="5">
    <location>
        <begin position="9"/>
        <end position="357"/>
    </location>
</feature>
<comment type="caution">
    <text evidence="6">The sequence shown here is derived from an EMBL/GenBank/DDBJ whole genome shotgun (WGS) entry which is preliminary data.</text>
</comment>
<dbReference type="OrthoDB" id="9814695at2"/>
<dbReference type="Pfam" id="PF00296">
    <property type="entry name" value="Bac_luciferase"/>
    <property type="match status" value="1"/>
</dbReference>
<dbReference type="Proteomes" id="UP000321157">
    <property type="component" value="Unassembled WGS sequence"/>
</dbReference>
<evidence type="ECO:0000256" key="3">
    <source>
        <dbReference type="ARBA" id="ARBA00023002"/>
    </source>
</evidence>
<evidence type="ECO:0000313" key="7">
    <source>
        <dbReference type="Proteomes" id="UP000321157"/>
    </source>
</evidence>
<dbReference type="GO" id="GO:0008726">
    <property type="term" value="F:alkanesulfonate monooxygenase activity"/>
    <property type="evidence" value="ECO:0007669"/>
    <property type="project" value="TreeGrafter"/>
</dbReference>
<keyword evidence="4 6" id="KW-0503">Monooxygenase</keyword>
<keyword evidence="2" id="KW-0288">FMN</keyword>
<evidence type="ECO:0000256" key="2">
    <source>
        <dbReference type="ARBA" id="ARBA00022643"/>
    </source>
</evidence>
<dbReference type="PANTHER" id="PTHR42847:SF4">
    <property type="entry name" value="ALKANESULFONATE MONOOXYGENASE-RELATED"/>
    <property type="match status" value="1"/>
</dbReference>
<accession>A0A511VHT0</accession>
<sequence>MAQNYSDIEFGWFIPVRGDGKYVGVEPERKPTMEYLIEVAKAAEDAGFRFALIPTGRACVDSWIIGTIVASHTKSLRPLIAMRPGLIAPVIAARMGASLDVASGGRAMFNIVTGHSAQDLKETGDPLYDAHDERYERTDEFLQIVRGLWEKSKGPGYSEFSIGKQQSQDEDKLDFSGKYYDLEGAISYPAVVQHPHPPIYFGGSSAIGKRVAVEHADVYLMWAEPVEWIKEQIDEVEGYRAELKQQKGIDRPLRYGLRVHVLVRETEEEAWDAAWEIISKIDQTTIEKADKKFSTFEAVGQKRQNQLRAASREKDYKVGPNLWSGLSLVRDGGSLLLVGTPEQLTERFLEYIDVGISTFILSGYPHLEEATITGRLLLPLLQEKIAERVNVSLNGRV</sequence>
<dbReference type="InterPro" id="IPR050172">
    <property type="entry name" value="SsuD_RutA_monooxygenase"/>
</dbReference>
<reference evidence="6 7" key="1">
    <citation type="submission" date="2019-07" db="EMBL/GenBank/DDBJ databases">
        <title>Whole genome shotgun sequence of Aneurinibacillus danicus NBRC 102444.</title>
        <authorList>
            <person name="Hosoyama A."/>
            <person name="Uohara A."/>
            <person name="Ohji S."/>
            <person name="Ichikawa N."/>
        </authorList>
    </citation>
    <scope>NUCLEOTIDE SEQUENCE [LARGE SCALE GENOMIC DNA]</scope>
    <source>
        <strain evidence="6 7">NBRC 102444</strain>
    </source>
</reference>
<proteinExistence type="predicted"/>
<dbReference type="InterPro" id="IPR011251">
    <property type="entry name" value="Luciferase-like_dom"/>
</dbReference>
<name>A0A511VHT0_9BACL</name>
<dbReference type="AlphaFoldDB" id="A0A511VHT0"/>
<dbReference type="InterPro" id="IPR036661">
    <property type="entry name" value="Luciferase-like_sf"/>
</dbReference>